<dbReference type="InterPro" id="IPR000219">
    <property type="entry name" value="DH_dom"/>
</dbReference>
<accession>A0A8H6WUG8</accession>
<dbReference type="Pfam" id="PF00621">
    <property type="entry name" value="RhoGEF"/>
    <property type="match status" value="1"/>
</dbReference>
<dbReference type="PANTHER" id="PTHR47339:SF1">
    <property type="entry name" value="CELL DIVISION CONTROL PROTEIN 24"/>
    <property type="match status" value="1"/>
</dbReference>
<sequence length="338" mass="38827">MDKSQAACNEALQNYTTVLSQNGLLSRTTKHELFSNLTEIMSFQRKFLAGLEVINKLPWQEQRWGRHFTESESHFITLYAPFCVNFWKNDIPDIRSNNGNTPISNRVLQIKEMFDNLLPYHDLPYSSRWLVTRGYRYPLFLESLLKASSPDTYPYYEELKNGVAAANRVAYAWDDDRRRVDNRQIAADLRGCVADWEGHQVDTFGVLLLHDSFIVSENGIDQLCYGFLFERILLFCVDPPAGAVLPFHPTVPPRRLRTPLILKSHIPVTHVISAQEPSSPTPPQANLQEYSLNLRWRGNNGLEACTLRFPGLRCHLRDSWVTEIGKLIAGYAELRRTS</sequence>
<dbReference type="OrthoDB" id="1594986at2759"/>
<dbReference type="EMBL" id="JACAZI010000034">
    <property type="protein sequence ID" value="KAF7328779.1"/>
    <property type="molecule type" value="Genomic_DNA"/>
</dbReference>
<feature type="domain" description="DH" evidence="1">
    <location>
        <begin position="1"/>
        <end position="176"/>
    </location>
</feature>
<dbReference type="GO" id="GO:0043332">
    <property type="term" value="C:mating projection tip"/>
    <property type="evidence" value="ECO:0007669"/>
    <property type="project" value="TreeGrafter"/>
</dbReference>
<dbReference type="GO" id="GO:0031106">
    <property type="term" value="P:septin ring organization"/>
    <property type="evidence" value="ECO:0007669"/>
    <property type="project" value="TreeGrafter"/>
</dbReference>
<dbReference type="Gene3D" id="1.20.900.10">
    <property type="entry name" value="Dbl homology (DH) domain"/>
    <property type="match status" value="1"/>
</dbReference>
<dbReference type="GO" id="GO:0005737">
    <property type="term" value="C:cytoplasm"/>
    <property type="evidence" value="ECO:0007669"/>
    <property type="project" value="TreeGrafter"/>
</dbReference>
<comment type="caution">
    <text evidence="2">The sequence shown here is derived from an EMBL/GenBank/DDBJ whole genome shotgun (WGS) entry which is preliminary data.</text>
</comment>
<dbReference type="GO" id="GO:0030010">
    <property type="term" value="P:establishment of cell polarity"/>
    <property type="evidence" value="ECO:0007669"/>
    <property type="project" value="TreeGrafter"/>
</dbReference>
<dbReference type="Gene3D" id="2.30.29.30">
    <property type="entry name" value="Pleckstrin-homology domain (PH domain)/Phosphotyrosine-binding domain (PTB)"/>
    <property type="match status" value="1"/>
</dbReference>
<dbReference type="InterPro" id="IPR011993">
    <property type="entry name" value="PH-like_dom_sf"/>
</dbReference>
<gene>
    <name evidence="2" type="ORF">MVEN_02506600</name>
</gene>
<protein>
    <submittedName>
        <fullName evidence="2">Guanine-nucleotide exchange factor Cdc24</fullName>
    </submittedName>
</protein>
<dbReference type="PANTHER" id="PTHR47339">
    <property type="entry name" value="CELL DIVISION CONTROL PROTEIN 24"/>
    <property type="match status" value="1"/>
</dbReference>
<reference evidence="2" key="1">
    <citation type="submission" date="2020-05" db="EMBL/GenBank/DDBJ databases">
        <title>Mycena genomes resolve the evolution of fungal bioluminescence.</title>
        <authorList>
            <person name="Tsai I.J."/>
        </authorList>
    </citation>
    <scope>NUCLEOTIDE SEQUENCE</scope>
    <source>
        <strain evidence="2">CCC161011</strain>
    </source>
</reference>
<dbReference type="SUPFAM" id="SSF48065">
    <property type="entry name" value="DBL homology domain (DH-domain)"/>
    <property type="match status" value="1"/>
</dbReference>
<evidence type="ECO:0000313" key="3">
    <source>
        <dbReference type="Proteomes" id="UP000620124"/>
    </source>
</evidence>
<dbReference type="SUPFAM" id="SSF50729">
    <property type="entry name" value="PH domain-like"/>
    <property type="match status" value="1"/>
</dbReference>
<dbReference type="AlphaFoldDB" id="A0A8H6WUG8"/>
<dbReference type="GO" id="GO:0005634">
    <property type="term" value="C:nucleus"/>
    <property type="evidence" value="ECO:0007669"/>
    <property type="project" value="TreeGrafter"/>
</dbReference>
<dbReference type="PROSITE" id="PS50010">
    <property type="entry name" value="DH_2"/>
    <property type="match status" value="1"/>
</dbReference>
<evidence type="ECO:0000259" key="1">
    <source>
        <dbReference type="PROSITE" id="PS50010"/>
    </source>
</evidence>
<dbReference type="GO" id="GO:0000935">
    <property type="term" value="C:division septum"/>
    <property type="evidence" value="ECO:0007669"/>
    <property type="project" value="TreeGrafter"/>
</dbReference>
<proteinExistence type="predicted"/>
<dbReference type="Proteomes" id="UP000620124">
    <property type="component" value="Unassembled WGS sequence"/>
</dbReference>
<dbReference type="InterPro" id="IPR053026">
    <property type="entry name" value="CDC42_GEF"/>
</dbReference>
<dbReference type="InterPro" id="IPR035899">
    <property type="entry name" value="DBL_dom_sf"/>
</dbReference>
<organism evidence="2 3">
    <name type="scientific">Mycena venus</name>
    <dbReference type="NCBI Taxonomy" id="2733690"/>
    <lineage>
        <taxon>Eukaryota</taxon>
        <taxon>Fungi</taxon>
        <taxon>Dikarya</taxon>
        <taxon>Basidiomycota</taxon>
        <taxon>Agaricomycotina</taxon>
        <taxon>Agaricomycetes</taxon>
        <taxon>Agaricomycetidae</taxon>
        <taxon>Agaricales</taxon>
        <taxon>Marasmiineae</taxon>
        <taxon>Mycenaceae</taxon>
        <taxon>Mycena</taxon>
    </lineage>
</organism>
<dbReference type="Pfam" id="PF15411">
    <property type="entry name" value="PH_10"/>
    <property type="match status" value="1"/>
</dbReference>
<evidence type="ECO:0000313" key="2">
    <source>
        <dbReference type="EMBL" id="KAF7328779.1"/>
    </source>
</evidence>
<name>A0A8H6WUG8_9AGAR</name>
<keyword evidence="3" id="KW-1185">Reference proteome</keyword>
<dbReference type="GO" id="GO:0005085">
    <property type="term" value="F:guanyl-nucleotide exchange factor activity"/>
    <property type="evidence" value="ECO:0007669"/>
    <property type="project" value="InterPro"/>
</dbReference>